<evidence type="ECO:0000259" key="8">
    <source>
        <dbReference type="PROSITE" id="PS51032"/>
    </source>
</evidence>
<organism evidence="9 10">
    <name type="scientific">Gossypium davidsonii</name>
    <name type="common">Davidson's cotton</name>
    <name type="synonym">Gossypium klotzschianum subsp. davidsonii</name>
    <dbReference type="NCBI Taxonomy" id="34287"/>
    <lineage>
        <taxon>Eukaryota</taxon>
        <taxon>Viridiplantae</taxon>
        <taxon>Streptophyta</taxon>
        <taxon>Embryophyta</taxon>
        <taxon>Tracheophyta</taxon>
        <taxon>Spermatophyta</taxon>
        <taxon>Magnoliopsida</taxon>
        <taxon>eudicotyledons</taxon>
        <taxon>Gunneridae</taxon>
        <taxon>Pentapetalae</taxon>
        <taxon>rosids</taxon>
        <taxon>malvids</taxon>
        <taxon>Malvales</taxon>
        <taxon>Malvaceae</taxon>
        <taxon>Malvoideae</taxon>
        <taxon>Gossypium</taxon>
    </lineage>
</organism>
<dbReference type="InterPro" id="IPR016177">
    <property type="entry name" value="DNA-bd_dom_sf"/>
</dbReference>
<keyword evidence="5" id="KW-0804">Transcription</keyword>
<dbReference type="SUPFAM" id="SSF54171">
    <property type="entry name" value="DNA-binding domain"/>
    <property type="match status" value="1"/>
</dbReference>
<name>A0A7J8QVT1_GOSDV</name>
<keyword evidence="6" id="KW-0539">Nucleus</keyword>
<feature type="domain" description="AP2/ERF" evidence="8">
    <location>
        <begin position="8"/>
        <end position="74"/>
    </location>
</feature>
<dbReference type="InterPro" id="IPR051032">
    <property type="entry name" value="AP2/ERF_TF_ERF_subfamily"/>
</dbReference>
<dbReference type="AlphaFoldDB" id="A0A7J8QVT1"/>
<dbReference type="InterPro" id="IPR001471">
    <property type="entry name" value="AP2/ERF_dom"/>
</dbReference>
<protein>
    <recommendedName>
        <fullName evidence="8">AP2/ERF domain-containing protein</fullName>
    </recommendedName>
</protein>
<dbReference type="GO" id="GO:0005634">
    <property type="term" value="C:nucleus"/>
    <property type="evidence" value="ECO:0007669"/>
    <property type="project" value="UniProtKB-SubCell"/>
</dbReference>
<evidence type="ECO:0000256" key="4">
    <source>
        <dbReference type="ARBA" id="ARBA00023159"/>
    </source>
</evidence>
<dbReference type="GO" id="GO:0003677">
    <property type="term" value="F:DNA binding"/>
    <property type="evidence" value="ECO:0007669"/>
    <property type="project" value="UniProtKB-KW"/>
</dbReference>
<dbReference type="GO" id="GO:0003700">
    <property type="term" value="F:DNA-binding transcription factor activity"/>
    <property type="evidence" value="ECO:0007669"/>
    <property type="project" value="InterPro"/>
</dbReference>
<dbReference type="SMART" id="SM00380">
    <property type="entry name" value="AP2"/>
    <property type="match status" value="1"/>
</dbReference>
<comment type="subcellular location">
    <subcellularLocation>
        <location evidence="1">Nucleus</location>
    </subcellularLocation>
</comment>
<evidence type="ECO:0000256" key="2">
    <source>
        <dbReference type="ARBA" id="ARBA00023015"/>
    </source>
</evidence>
<dbReference type="InterPro" id="IPR036955">
    <property type="entry name" value="AP2/ERF_dom_sf"/>
</dbReference>
<gene>
    <name evidence="9" type="ORF">Godav_017966</name>
</gene>
<keyword evidence="4" id="KW-0010">Activator</keyword>
<dbReference type="CDD" id="cd00018">
    <property type="entry name" value="AP2"/>
    <property type="match status" value="1"/>
</dbReference>
<evidence type="ECO:0000256" key="5">
    <source>
        <dbReference type="ARBA" id="ARBA00023163"/>
    </source>
</evidence>
<evidence type="ECO:0000313" key="9">
    <source>
        <dbReference type="EMBL" id="MBA0605380.1"/>
    </source>
</evidence>
<evidence type="ECO:0000256" key="1">
    <source>
        <dbReference type="ARBA" id="ARBA00004123"/>
    </source>
</evidence>
<dbReference type="PANTHER" id="PTHR31985:SF263">
    <property type="entry name" value="AP2 DOMAIN CLASS TRANSCRIPTION FACTOR"/>
    <property type="match status" value="1"/>
</dbReference>
<reference evidence="9 10" key="1">
    <citation type="journal article" date="2019" name="Genome Biol. Evol.">
        <title>Insights into the evolution of the New World diploid cottons (Gossypium, subgenus Houzingenia) based on genome sequencing.</title>
        <authorList>
            <person name="Grover C.E."/>
            <person name="Arick M.A. 2nd"/>
            <person name="Thrash A."/>
            <person name="Conover J.L."/>
            <person name="Sanders W.S."/>
            <person name="Peterson D.G."/>
            <person name="Frelichowski J.E."/>
            <person name="Scheffler J.A."/>
            <person name="Scheffler B.E."/>
            <person name="Wendel J.F."/>
        </authorList>
    </citation>
    <scope>NUCLEOTIDE SEQUENCE [LARGE SCALE GENOMIC DNA]</scope>
    <source>
        <strain evidence="9">27</strain>
        <tissue evidence="9">Leaf</tissue>
    </source>
</reference>
<keyword evidence="3" id="KW-0238">DNA-binding</keyword>
<dbReference type="Proteomes" id="UP000593561">
    <property type="component" value="Unassembled WGS sequence"/>
</dbReference>
<proteinExistence type="inferred from homology"/>
<feature type="non-terminal residue" evidence="9">
    <location>
        <position position="1"/>
    </location>
</feature>
<comment type="caution">
    <text evidence="9">The sequence shown here is derived from an EMBL/GenBank/DDBJ whole genome shotgun (WGS) entry which is preliminary data.</text>
</comment>
<dbReference type="PANTHER" id="PTHR31985">
    <property type="entry name" value="ETHYLENE-RESPONSIVE TRANSCRIPTION FACTOR ERF042-RELATED"/>
    <property type="match status" value="1"/>
</dbReference>
<evidence type="ECO:0000256" key="3">
    <source>
        <dbReference type="ARBA" id="ARBA00023125"/>
    </source>
</evidence>
<accession>A0A7J8QVT1</accession>
<dbReference type="EMBL" id="JABFAC010000001">
    <property type="protein sequence ID" value="MBA0605380.1"/>
    <property type="molecule type" value="Genomic_DNA"/>
</dbReference>
<evidence type="ECO:0000313" key="10">
    <source>
        <dbReference type="Proteomes" id="UP000593561"/>
    </source>
</evidence>
<evidence type="ECO:0000256" key="7">
    <source>
        <dbReference type="ARBA" id="ARBA00024343"/>
    </source>
</evidence>
<dbReference type="Gene3D" id="3.30.730.10">
    <property type="entry name" value="AP2/ERF domain"/>
    <property type="match status" value="1"/>
</dbReference>
<evidence type="ECO:0000256" key="6">
    <source>
        <dbReference type="ARBA" id="ARBA00023242"/>
    </source>
</evidence>
<comment type="similarity">
    <text evidence="7">Belongs to the AP2/ERF transcription factor family. ERF subfamily.</text>
</comment>
<sequence>MSHQKQSPFTKINDKKNGNTIVSINQGKWVSEIREPRKKSRIWLGTFATPEMAACTHDVATLSIKGEFTILNFPHLVILLPQPVSLMPRDIQVAAVKAASRVELEEPKEFTNVGEDDDGNLSIANNGELFRHRVRSMLTAPIVDTMYQLKWRDPKRNGKVG</sequence>
<keyword evidence="10" id="KW-1185">Reference proteome</keyword>
<dbReference type="PROSITE" id="PS51032">
    <property type="entry name" value="AP2_ERF"/>
    <property type="match status" value="1"/>
</dbReference>
<keyword evidence="2" id="KW-0805">Transcription regulation</keyword>